<feature type="transmembrane region" description="Helical" evidence="1">
    <location>
        <begin position="138"/>
        <end position="156"/>
    </location>
</feature>
<evidence type="ECO:0008006" key="3">
    <source>
        <dbReference type="Google" id="ProtNLM"/>
    </source>
</evidence>
<dbReference type="PANTHER" id="PTHR37312:SF1">
    <property type="entry name" value="MEMBRANE-BOUND ACYLTRANSFERASE YKRP-RELATED"/>
    <property type="match status" value="1"/>
</dbReference>
<organism evidence="2">
    <name type="scientific">Pyramimonas obovata</name>
    <dbReference type="NCBI Taxonomy" id="1411642"/>
    <lineage>
        <taxon>Eukaryota</taxon>
        <taxon>Viridiplantae</taxon>
        <taxon>Chlorophyta</taxon>
        <taxon>Pyramimonadophyceae</taxon>
        <taxon>Pyramimonadales</taxon>
        <taxon>Pyramimonadaceae</taxon>
        <taxon>Pyramimonas</taxon>
        <taxon>Pyramimonas incertae sedis</taxon>
    </lineage>
</organism>
<proteinExistence type="predicted"/>
<feature type="transmembrane region" description="Helical" evidence="1">
    <location>
        <begin position="286"/>
        <end position="305"/>
    </location>
</feature>
<dbReference type="AlphaFoldDB" id="A0A7S0N1N8"/>
<evidence type="ECO:0000313" key="2">
    <source>
        <dbReference type="EMBL" id="CAD8655611.1"/>
    </source>
</evidence>
<gene>
    <name evidence="2" type="ORF">POBO1169_LOCUS4023</name>
</gene>
<protein>
    <recommendedName>
        <fullName evidence="3">Acyltransferase 3 domain-containing protein</fullName>
    </recommendedName>
</protein>
<dbReference type="InterPro" id="IPR052734">
    <property type="entry name" value="Nod_factor_acetyltransferase"/>
</dbReference>
<keyword evidence="1" id="KW-0472">Membrane</keyword>
<dbReference type="EMBL" id="HBFA01007722">
    <property type="protein sequence ID" value="CAD8655611.1"/>
    <property type="molecule type" value="Transcribed_RNA"/>
</dbReference>
<sequence>MYGAAGSRPDMASSVPDVIQMEEIAATKVEMSQVESLTPAPPPKKEREMVWDNSKLILTVLVTTGHIIANFKIIPCELTTLHPGTFHCKNLDVAFAFYSWFHMFEMPGFIFISGLFSRSFVKMQGEELVTTKDHLQKNLTKILFVWFTFSFFAFVLDAYNRVHQSYWHHHSKPTPGHLSLQPFLDLRGAFQIAFPNGIANFRVEDREYHVHHVAWYMFSLFLWRLSVPYFKCFRRPILVAFVTAYLAAYVDLNQHLAARTLGYLPFFVVGLCVDKEYVGWLKLPRVQYACTAYLFGMFAVVLLHTRHFYEYVAKVPPQFNGWTDHWQCCLYYFWTTSMTYAFFGFVSMTPLSRTPRLAKNAQSTLYNYLLHYPILMATGWVWDWRTFLRGRDPWIQCVLSLIFALVIMVVTTTTVTIAVGDRFRHKLHLFQWLISPRVEWLFEGSEEVTWENCMGDSSGYCTGHFGLGYVWAAVYARTMGRLFR</sequence>
<feature type="transmembrane region" description="Helical" evidence="1">
    <location>
        <begin position="394"/>
        <end position="419"/>
    </location>
</feature>
<feature type="transmembrane region" description="Helical" evidence="1">
    <location>
        <begin position="331"/>
        <end position="352"/>
    </location>
</feature>
<evidence type="ECO:0000256" key="1">
    <source>
        <dbReference type="SAM" id="Phobius"/>
    </source>
</evidence>
<keyword evidence="1" id="KW-0812">Transmembrane</keyword>
<reference evidence="2" key="1">
    <citation type="submission" date="2021-01" db="EMBL/GenBank/DDBJ databases">
        <authorList>
            <person name="Corre E."/>
            <person name="Pelletier E."/>
            <person name="Niang G."/>
            <person name="Scheremetjew M."/>
            <person name="Finn R."/>
            <person name="Kale V."/>
            <person name="Holt S."/>
            <person name="Cochrane G."/>
            <person name="Meng A."/>
            <person name="Brown T."/>
            <person name="Cohen L."/>
        </authorList>
    </citation>
    <scope>NUCLEOTIDE SEQUENCE</scope>
    <source>
        <strain evidence="2">CCMP722</strain>
    </source>
</reference>
<dbReference type="PANTHER" id="PTHR37312">
    <property type="entry name" value="MEMBRANE-BOUND ACYLTRANSFERASE YKRP-RELATED"/>
    <property type="match status" value="1"/>
</dbReference>
<accession>A0A7S0N1N8</accession>
<name>A0A7S0N1N8_9CHLO</name>
<keyword evidence="1" id="KW-1133">Transmembrane helix</keyword>
<feature type="transmembrane region" description="Helical" evidence="1">
    <location>
        <begin position="95"/>
        <end position="117"/>
    </location>
</feature>
<feature type="transmembrane region" description="Helical" evidence="1">
    <location>
        <begin position="364"/>
        <end position="382"/>
    </location>
</feature>
<feature type="transmembrane region" description="Helical" evidence="1">
    <location>
        <begin position="256"/>
        <end position="274"/>
    </location>
</feature>